<accession>A0A5F2EWY5</accession>
<name>A0A2S0WPA8_9ACTN</name>
<dbReference type="AlphaFoldDB" id="A0A2S0WPA8"/>
<accession>A0A2S0WPA8</accession>
<organism evidence="1 2">
    <name type="scientific">Aeromicrobium chenweiae</name>
    <dbReference type="NCBI Taxonomy" id="2079793"/>
    <lineage>
        <taxon>Bacteria</taxon>
        <taxon>Bacillati</taxon>
        <taxon>Actinomycetota</taxon>
        <taxon>Actinomycetes</taxon>
        <taxon>Propionibacteriales</taxon>
        <taxon>Nocardioidaceae</taxon>
        <taxon>Aeromicrobium</taxon>
    </lineage>
</organism>
<dbReference type="InterPro" id="IPR012349">
    <property type="entry name" value="Split_barrel_FMN-bd"/>
</dbReference>
<dbReference type="Gene3D" id="2.30.110.10">
    <property type="entry name" value="Electron Transport, Fmn-binding Protein, Chain A"/>
    <property type="match status" value="1"/>
</dbReference>
<keyword evidence="2" id="KW-1185">Reference proteome</keyword>
<dbReference type="Proteomes" id="UP000244384">
    <property type="component" value="Chromosome"/>
</dbReference>
<evidence type="ECO:0000313" key="1">
    <source>
        <dbReference type="EMBL" id="AWB93183.1"/>
    </source>
</evidence>
<sequence length="145" mass="15711">MTAANLVADLAKKSGLVWIAYDGGTHAVWHEWVDDAVCVVSGGDEQRLPGIAERSTVRLLLRSKTTRALAAEAEARVEVVPPGSERWDEVTTALKRGRLNLSDSAHAIERWARDSVVVRLVPTDRVDVASTLDDSLRTTSPPLSG</sequence>
<dbReference type="KEGG" id="aez:C3E78_13765"/>
<gene>
    <name evidence="1" type="ORF">C3E78_13765</name>
</gene>
<proteinExistence type="predicted"/>
<protein>
    <submittedName>
        <fullName evidence="1">Uncharacterized protein</fullName>
    </submittedName>
</protein>
<dbReference type="RefSeq" id="WP_108579306.1">
    <property type="nucleotide sequence ID" value="NZ_CP026952.1"/>
</dbReference>
<dbReference type="EMBL" id="CP026952">
    <property type="protein sequence ID" value="AWB93183.1"/>
    <property type="molecule type" value="Genomic_DNA"/>
</dbReference>
<reference evidence="2" key="1">
    <citation type="submission" date="2018-01" db="EMBL/GenBank/DDBJ databases">
        <authorList>
            <person name="Li J."/>
        </authorList>
    </citation>
    <scope>NUCLEOTIDE SEQUENCE [LARGE SCALE GENOMIC DNA]</scope>
    <source>
        <strain evidence="2">592</strain>
    </source>
</reference>
<evidence type="ECO:0000313" key="2">
    <source>
        <dbReference type="Proteomes" id="UP000244384"/>
    </source>
</evidence>
<dbReference type="OrthoDB" id="3687464at2"/>